<protein>
    <recommendedName>
        <fullName evidence="1">AB hydrolase-1 domain-containing protein</fullName>
    </recommendedName>
</protein>
<accession>A0A9Q0FNV1</accession>
<dbReference type="PANTHER" id="PTHR43139">
    <property type="entry name" value="SI:DKEY-122A22.2"/>
    <property type="match status" value="1"/>
</dbReference>
<dbReference type="PANTHER" id="PTHR43139:SF22">
    <property type="entry name" value="AB HYDROLASE-1 DOMAIN-CONTAINING PROTEIN"/>
    <property type="match status" value="1"/>
</dbReference>
<feature type="non-terminal residue" evidence="2">
    <location>
        <position position="499"/>
    </location>
</feature>
<dbReference type="Pfam" id="PF00561">
    <property type="entry name" value="Abhydrolase_1"/>
    <property type="match status" value="2"/>
</dbReference>
<feature type="domain" description="AB hydrolase-1" evidence="1">
    <location>
        <begin position="343"/>
        <end position="465"/>
    </location>
</feature>
<dbReference type="InterPro" id="IPR029058">
    <property type="entry name" value="AB_hydrolase_fold"/>
</dbReference>
<dbReference type="Proteomes" id="UP001141552">
    <property type="component" value="Unassembled WGS sequence"/>
</dbReference>
<dbReference type="EMBL" id="JAKUCV010004553">
    <property type="protein sequence ID" value="KAJ4834994.1"/>
    <property type="molecule type" value="Genomic_DNA"/>
</dbReference>
<name>A0A9Q0FNV1_9ROSI</name>
<dbReference type="InterPro" id="IPR052370">
    <property type="entry name" value="Meta-cleavage_hydrolase"/>
</dbReference>
<feature type="domain" description="AB hydrolase-1" evidence="1">
    <location>
        <begin position="33"/>
        <end position="134"/>
    </location>
</feature>
<reference evidence="2" key="2">
    <citation type="journal article" date="2023" name="Plants (Basel)">
        <title>Annotation of the Turnera subulata (Passifloraceae) Draft Genome Reveals the S-Locus Evolved after the Divergence of Turneroideae from Passifloroideae in a Stepwise Manner.</title>
        <authorList>
            <person name="Henning P.M."/>
            <person name="Roalson E.H."/>
            <person name="Mir W."/>
            <person name="McCubbin A.G."/>
            <person name="Shore J.S."/>
        </authorList>
    </citation>
    <scope>NUCLEOTIDE SEQUENCE</scope>
    <source>
        <strain evidence="2">F60SS</strain>
    </source>
</reference>
<comment type="caution">
    <text evidence="2">The sequence shown here is derived from an EMBL/GenBank/DDBJ whole genome shotgun (WGS) entry which is preliminary data.</text>
</comment>
<sequence>MVEIEPGTVMRFWAPTQNTNITNRAKNEPGKQAVVFLHGLGLDGILTWHLQVLALAKTYPVYVPDFLFFGGSFTDKTDRSVDFQAECVAIGLRKLGVEKCTVVGLSYGGLVGFKMAEMYPDLVESMVVTCAAMAFTESIRSGMKERLGVSSLPEHLIPETVQGVKDLFKFATYKSPRMPDFLYKDILEMSSENRKQKVELMEALVVRDEDFKIPHYPQRIHLLWGEHDILYNLETAHSLKEQLGGKATLHYIEKAGHLVQTEQPGAYNRQLKKILASWDEARKQDLRMVRISTIYVHLLHALMKLVGLRPQAVQIEKGTIIHFWVPHRKPTNQEKAINEPEKPSVVFLHGFALDGILTWQFQAMALAKKYAVYIPNFLFFGGSTTDRADRSMAFQVECMANGLKKLGVSKCTLVGFSYGGFACFKMAEMYPDLVHSLVVSGSAMAFTNSVSLDILQGIGFSSFAEFLLPRTIKGIKELLEVGSYKWPWIPDCVYTDFLE</sequence>
<proteinExistence type="predicted"/>
<dbReference type="InterPro" id="IPR000073">
    <property type="entry name" value="AB_hydrolase_1"/>
</dbReference>
<evidence type="ECO:0000313" key="3">
    <source>
        <dbReference type="Proteomes" id="UP001141552"/>
    </source>
</evidence>
<dbReference type="Gene3D" id="3.40.50.1820">
    <property type="entry name" value="alpha/beta hydrolase"/>
    <property type="match status" value="2"/>
</dbReference>
<dbReference type="SUPFAM" id="SSF53474">
    <property type="entry name" value="alpha/beta-Hydrolases"/>
    <property type="match status" value="2"/>
</dbReference>
<gene>
    <name evidence="2" type="ORF">Tsubulata_027417</name>
</gene>
<dbReference type="AlphaFoldDB" id="A0A9Q0FNV1"/>
<evidence type="ECO:0000313" key="2">
    <source>
        <dbReference type="EMBL" id="KAJ4834994.1"/>
    </source>
</evidence>
<organism evidence="2 3">
    <name type="scientific">Turnera subulata</name>
    <dbReference type="NCBI Taxonomy" id="218843"/>
    <lineage>
        <taxon>Eukaryota</taxon>
        <taxon>Viridiplantae</taxon>
        <taxon>Streptophyta</taxon>
        <taxon>Embryophyta</taxon>
        <taxon>Tracheophyta</taxon>
        <taxon>Spermatophyta</taxon>
        <taxon>Magnoliopsida</taxon>
        <taxon>eudicotyledons</taxon>
        <taxon>Gunneridae</taxon>
        <taxon>Pentapetalae</taxon>
        <taxon>rosids</taxon>
        <taxon>fabids</taxon>
        <taxon>Malpighiales</taxon>
        <taxon>Passifloraceae</taxon>
        <taxon>Turnera</taxon>
    </lineage>
</organism>
<reference evidence="2" key="1">
    <citation type="submission" date="2022-02" db="EMBL/GenBank/DDBJ databases">
        <authorList>
            <person name="Henning P.M."/>
            <person name="McCubbin A.G."/>
            <person name="Shore J.S."/>
        </authorList>
    </citation>
    <scope>NUCLEOTIDE SEQUENCE</scope>
    <source>
        <strain evidence="2">F60SS</strain>
        <tissue evidence="2">Leaves</tissue>
    </source>
</reference>
<dbReference type="OrthoDB" id="6431331at2759"/>
<evidence type="ECO:0000259" key="1">
    <source>
        <dbReference type="Pfam" id="PF00561"/>
    </source>
</evidence>
<keyword evidence="3" id="KW-1185">Reference proteome</keyword>